<name>A0A433PF09_9FUNG</name>
<evidence type="ECO:0000256" key="1">
    <source>
        <dbReference type="SAM" id="MobiDB-lite"/>
    </source>
</evidence>
<feature type="non-terminal residue" evidence="2">
    <location>
        <position position="77"/>
    </location>
</feature>
<proteinExistence type="predicted"/>
<dbReference type="EMBL" id="RBNJ01024713">
    <property type="protein sequence ID" value="RUS16089.1"/>
    <property type="molecule type" value="Genomic_DNA"/>
</dbReference>
<reference evidence="2 3" key="1">
    <citation type="journal article" date="2018" name="New Phytol.">
        <title>Phylogenomics of Endogonaceae and evolution of mycorrhizas within Mucoromycota.</title>
        <authorList>
            <person name="Chang Y."/>
            <person name="Desiro A."/>
            <person name="Na H."/>
            <person name="Sandor L."/>
            <person name="Lipzen A."/>
            <person name="Clum A."/>
            <person name="Barry K."/>
            <person name="Grigoriev I.V."/>
            <person name="Martin F.M."/>
            <person name="Stajich J.E."/>
            <person name="Smith M.E."/>
            <person name="Bonito G."/>
            <person name="Spatafora J.W."/>
        </authorList>
    </citation>
    <scope>NUCLEOTIDE SEQUENCE [LARGE SCALE GENOMIC DNA]</scope>
    <source>
        <strain evidence="2 3">AD002</strain>
    </source>
</reference>
<dbReference type="AlphaFoldDB" id="A0A433PF09"/>
<feature type="region of interest" description="Disordered" evidence="1">
    <location>
        <begin position="1"/>
        <end position="77"/>
    </location>
</feature>
<gene>
    <name evidence="2" type="ORF">BC938DRAFT_476710</name>
</gene>
<feature type="compositionally biased region" description="Low complexity" evidence="1">
    <location>
        <begin position="24"/>
        <end position="33"/>
    </location>
</feature>
<organism evidence="2 3">
    <name type="scientific">Jimgerdemannia flammicorona</name>
    <dbReference type="NCBI Taxonomy" id="994334"/>
    <lineage>
        <taxon>Eukaryota</taxon>
        <taxon>Fungi</taxon>
        <taxon>Fungi incertae sedis</taxon>
        <taxon>Mucoromycota</taxon>
        <taxon>Mucoromycotina</taxon>
        <taxon>Endogonomycetes</taxon>
        <taxon>Endogonales</taxon>
        <taxon>Endogonaceae</taxon>
        <taxon>Jimgerdemannia</taxon>
    </lineage>
</organism>
<keyword evidence="3" id="KW-1185">Reference proteome</keyword>
<feature type="compositionally biased region" description="Pro residues" evidence="1">
    <location>
        <begin position="34"/>
        <end position="51"/>
    </location>
</feature>
<evidence type="ECO:0000313" key="2">
    <source>
        <dbReference type="EMBL" id="RUS16089.1"/>
    </source>
</evidence>
<dbReference type="Proteomes" id="UP000274822">
    <property type="component" value="Unassembled WGS sequence"/>
</dbReference>
<accession>A0A433PF09</accession>
<protein>
    <submittedName>
        <fullName evidence="2">Uncharacterized protein</fullName>
    </submittedName>
</protein>
<evidence type="ECO:0000313" key="3">
    <source>
        <dbReference type="Proteomes" id="UP000274822"/>
    </source>
</evidence>
<comment type="caution">
    <text evidence="2">The sequence shown here is derived from an EMBL/GenBank/DDBJ whole genome shotgun (WGS) entry which is preliminary data.</text>
</comment>
<sequence length="77" mass="8198">MTCQYQRPLFLRAAARQPAHGKTKTAGAGNAKAPRPPFPLPPPLPPPLPRPPRPRSRACYPASMFRSVSATGPGRAG</sequence>